<evidence type="ECO:0000256" key="6">
    <source>
        <dbReference type="ARBA" id="ARBA00022679"/>
    </source>
</evidence>
<dbReference type="SUPFAM" id="SSF55874">
    <property type="entry name" value="ATPase domain of HSP90 chaperone/DNA topoisomerase II/histidine kinase"/>
    <property type="match status" value="1"/>
</dbReference>
<dbReference type="InterPro" id="IPR003661">
    <property type="entry name" value="HisK_dim/P_dom"/>
</dbReference>
<dbReference type="Gene3D" id="3.30.565.10">
    <property type="entry name" value="Histidine kinase-like ATPase, C-terminal domain"/>
    <property type="match status" value="1"/>
</dbReference>
<feature type="domain" description="Histidine kinase" evidence="13">
    <location>
        <begin position="366"/>
        <end position="582"/>
    </location>
</feature>
<evidence type="ECO:0000256" key="11">
    <source>
        <dbReference type="ARBA" id="ARBA00023136"/>
    </source>
</evidence>
<evidence type="ECO:0000313" key="16">
    <source>
        <dbReference type="Proteomes" id="UP000000503"/>
    </source>
</evidence>
<accession>F8EYX4</accession>
<keyword evidence="9" id="KW-0067">ATP-binding</keyword>
<dbReference type="CDD" id="cd00082">
    <property type="entry name" value="HisKA"/>
    <property type="match status" value="1"/>
</dbReference>
<dbReference type="InterPro" id="IPR036097">
    <property type="entry name" value="HisK_dim/P_sf"/>
</dbReference>
<dbReference type="GO" id="GO:0004721">
    <property type="term" value="F:phosphoprotein phosphatase activity"/>
    <property type="evidence" value="ECO:0007669"/>
    <property type="project" value="TreeGrafter"/>
</dbReference>
<comment type="catalytic activity">
    <reaction evidence="1">
        <text>ATP + protein L-histidine = ADP + protein N-phospho-L-histidine.</text>
        <dbReference type="EC" id="2.7.13.3"/>
    </reaction>
</comment>
<dbReference type="OrthoDB" id="9813151at2"/>
<dbReference type="InterPro" id="IPR000014">
    <property type="entry name" value="PAS"/>
</dbReference>
<evidence type="ECO:0000256" key="4">
    <source>
        <dbReference type="ARBA" id="ARBA00022475"/>
    </source>
</evidence>
<dbReference type="SMART" id="SM00388">
    <property type="entry name" value="HisKA"/>
    <property type="match status" value="1"/>
</dbReference>
<reference evidence="16" key="1">
    <citation type="journal article" date="2013" name="Stand. Genomic Sci.">
        <title>Genome sequence of the thermophilic fresh-water bacterium Spirochaeta caldaria type strain (H1(T)), reclassification of Spirochaeta caldaria, Spirochaeta stenostrepta, and Spirochaeta zuelzerae in the genus Treponema as Treponema caldaria comb. nov., Treponema stenostrepta comb. nov., and Treponema zuelzerae comb. nov., and emendation of the genus Treponema.</title>
        <authorList>
            <person name="Abt B."/>
            <person name="Goker M."/>
            <person name="Scheuner C."/>
            <person name="Han C."/>
            <person name="Lu M."/>
            <person name="Misra M."/>
            <person name="Lapidus A."/>
            <person name="Nolan M."/>
            <person name="Lucas S."/>
            <person name="Hammon N."/>
            <person name="Deshpande S."/>
            <person name="Cheng J.F."/>
            <person name="Tapia R."/>
            <person name="Goodwin L.A."/>
            <person name="Pitluck S."/>
            <person name="Liolios K."/>
            <person name="Pagani I."/>
            <person name="Ivanova N."/>
            <person name="Mavromatis K."/>
            <person name="Mikhailova N."/>
            <person name="Huntemann M."/>
            <person name="Pati A."/>
            <person name="Chen A."/>
            <person name="Palaniappan K."/>
            <person name="Land M."/>
            <person name="Hauser L."/>
            <person name="Jeffries C.D."/>
            <person name="Rohde M."/>
            <person name="Spring S."/>
            <person name="Gronow S."/>
            <person name="Detter J.C."/>
            <person name="Bristow J."/>
            <person name="Eisen J.A."/>
            <person name="Markowitz V."/>
            <person name="Hugenholtz P."/>
            <person name="Kyrpides N.C."/>
            <person name="Woyke T."/>
            <person name="Klenk H.P."/>
        </authorList>
    </citation>
    <scope>NUCLEOTIDE SEQUENCE</scope>
    <source>
        <strain evidence="16">ATCC 51460 / DSM 7334 / H1</strain>
    </source>
</reference>
<dbReference type="InterPro" id="IPR036890">
    <property type="entry name" value="HATPase_C_sf"/>
</dbReference>
<dbReference type="PRINTS" id="PR00344">
    <property type="entry name" value="BCTRLSENSOR"/>
</dbReference>
<dbReference type="InterPro" id="IPR013767">
    <property type="entry name" value="PAS_fold"/>
</dbReference>
<feature type="transmembrane region" description="Helical" evidence="12">
    <location>
        <begin position="164"/>
        <end position="187"/>
    </location>
</feature>
<name>F8EYX4_GRAC1</name>
<gene>
    <name evidence="15" type="ordered locus">Spica_0766</name>
</gene>
<dbReference type="FunFam" id="3.30.565.10:FF:000006">
    <property type="entry name" value="Sensor histidine kinase WalK"/>
    <property type="match status" value="1"/>
</dbReference>
<dbReference type="InterPro" id="IPR050351">
    <property type="entry name" value="BphY/WalK/GraS-like"/>
</dbReference>
<dbReference type="FunFam" id="1.10.287.130:FF:000008">
    <property type="entry name" value="Two-component sensor histidine kinase"/>
    <property type="match status" value="1"/>
</dbReference>
<dbReference type="Pfam" id="PF00989">
    <property type="entry name" value="PAS"/>
    <property type="match status" value="1"/>
</dbReference>
<dbReference type="GO" id="GO:0005524">
    <property type="term" value="F:ATP binding"/>
    <property type="evidence" value="ECO:0007669"/>
    <property type="project" value="UniProtKB-KW"/>
</dbReference>
<dbReference type="AlphaFoldDB" id="F8EYX4"/>
<dbReference type="GO" id="GO:0006355">
    <property type="term" value="P:regulation of DNA-templated transcription"/>
    <property type="evidence" value="ECO:0007669"/>
    <property type="project" value="InterPro"/>
</dbReference>
<dbReference type="SMART" id="SM00387">
    <property type="entry name" value="HATPase_c"/>
    <property type="match status" value="1"/>
</dbReference>
<dbReference type="PROSITE" id="PS50109">
    <property type="entry name" value="HIS_KIN"/>
    <property type="match status" value="1"/>
</dbReference>
<proteinExistence type="predicted"/>
<evidence type="ECO:0000256" key="8">
    <source>
        <dbReference type="ARBA" id="ARBA00022777"/>
    </source>
</evidence>
<dbReference type="PROSITE" id="PS50885">
    <property type="entry name" value="HAMP"/>
    <property type="match status" value="1"/>
</dbReference>
<dbReference type="EC" id="2.7.13.3" evidence="3"/>
<organism evidence="15 16">
    <name type="scientific">Gracilinema caldarium (strain ATCC 51460 / DSM 7334 / H1)</name>
    <name type="common">Treponema caldarium</name>
    <dbReference type="NCBI Taxonomy" id="744872"/>
    <lineage>
        <taxon>Bacteria</taxon>
        <taxon>Pseudomonadati</taxon>
        <taxon>Spirochaetota</taxon>
        <taxon>Spirochaetia</taxon>
        <taxon>Spirochaetales</taxon>
        <taxon>Breznakiellaceae</taxon>
        <taxon>Gracilinema</taxon>
    </lineage>
</organism>
<dbReference type="InterPro" id="IPR005467">
    <property type="entry name" value="His_kinase_dom"/>
</dbReference>
<keyword evidence="7" id="KW-0547">Nucleotide-binding</keyword>
<keyword evidence="4" id="KW-1003">Cell membrane</keyword>
<dbReference type="GO" id="GO:0005886">
    <property type="term" value="C:plasma membrane"/>
    <property type="evidence" value="ECO:0007669"/>
    <property type="project" value="UniProtKB-SubCell"/>
</dbReference>
<evidence type="ECO:0000256" key="9">
    <source>
        <dbReference type="ARBA" id="ARBA00022840"/>
    </source>
</evidence>
<protein>
    <recommendedName>
        <fullName evidence="3">histidine kinase</fullName>
        <ecNumber evidence="3">2.7.13.3</ecNumber>
    </recommendedName>
</protein>
<dbReference type="Proteomes" id="UP000000503">
    <property type="component" value="Chromosome"/>
</dbReference>
<keyword evidence="6" id="KW-0808">Transferase</keyword>
<comment type="subcellular location">
    <subcellularLocation>
        <location evidence="2">Cell membrane</location>
    </subcellularLocation>
</comment>
<evidence type="ECO:0000256" key="5">
    <source>
        <dbReference type="ARBA" id="ARBA00022553"/>
    </source>
</evidence>
<dbReference type="Gene3D" id="1.10.287.130">
    <property type="match status" value="1"/>
</dbReference>
<dbReference type="KEGG" id="scd:Spica_0766"/>
<evidence type="ECO:0000256" key="3">
    <source>
        <dbReference type="ARBA" id="ARBA00012438"/>
    </source>
</evidence>
<dbReference type="CDD" id="cd06225">
    <property type="entry name" value="HAMP"/>
    <property type="match status" value="1"/>
</dbReference>
<dbReference type="GO" id="GO:0016036">
    <property type="term" value="P:cellular response to phosphate starvation"/>
    <property type="evidence" value="ECO:0007669"/>
    <property type="project" value="TreeGrafter"/>
</dbReference>
<dbReference type="PANTHER" id="PTHR45453:SF1">
    <property type="entry name" value="PHOSPHATE REGULON SENSOR PROTEIN PHOR"/>
    <property type="match status" value="1"/>
</dbReference>
<dbReference type="InterPro" id="IPR003660">
    <property type="entry name" value="HAMP_dom"/>
</dbReference>
<dbReference type="Pfam" id="PF00512">
    <property type="entry name" value="HisKA"/>
    <property type="match status" value="1"/>
</dbReference>
<evidence type="ECO:0000256" key="1">
    <source>
        <dbReference type="ARBA" id="ARBA00000085"/>
    </source>
</evidence>
<dbReference type="SMART" id="SM00091">
    <property type="entry name" value="PAS"/>
    <property type="match status" value="1"/>
</dbReference>
<evidence type="ECO:0000256" key="12">
    <source>
        <dbReference type="SAM" id="Phobius"/>
    </source>
</evidence>
<evidence type="ECO:0000313" key="15">
    <source>
        <dbReference type="EMBL" id="AEJ18920.1"/>
    </source>
</evidence>
<dbReference type="STRING" id="744872.Spica_0766"/>
<keyword evidence="12" id="KW-0812">Transmembrane</keyword>
<dbReference type="RefSeq" id="WP_013968231.1">
    <property type="nucleotide sequence ID" value="NC_015732.1"/>
</dbReference>
<keyword evidence="5" id="KW-0597">Phosphoprotein</keyword>
<dbReference type="InterPro" id="IPR003594">
    <property type="entry name" value="HATPase_dom"/>
</dbReference>
<dbReference type="Gene3D" id="3.30.450.20">
    <property type="entry name" value="PAS domain"/>
    <property type="match status" value="1"/>
</dbReference>
<dbReference type="HOGENOM" id="CLU_000445_89_2_12"/>
<dbReference type="SUPFAM" id="SSF55785">
    <property type="entry name" value="PYP-like sensor domain (PAS domain)"/>
    <property type="match status" value="1"/>
</dbReference>
<evidence type="ECO:0000256" key="10">
    <source>
        <dbReference type="ARBA" id="ARBA00023012"/>
    </source>
</evidence>
<keyword evidence="8 15" id="KW-0418">Kinase</keyword>
<dbReference type="GO" id="GO:0000155">
    <property type="term" value="F:phosphorelay sensor kinase activity"/>
    <property type="evidence" value="ECO:0007669"/>
    <property type="project" value="InterPro"/>
</dbReference>
<keyword evidence="11 12" id="KW-0472">Membrane</keyword>
<evidence type="ECO:0000259" key="14">
    <source>
        <dbReference type="PROSITE" id="PS50885"/>
    </source>
</evidence>
<dbReference type="InterPro" id="IPR035965">
    <property type="entry name" value="PAS-like_dom_sf"/>
</dbReference>
<dbReference type="CDD" id="cd00075">
    <property type="entry name" value="HATPase"/>
    <property type="match status" value="1"/>
</dbReference>
<dbReference type="eggNOG" id="COG5002">
    <property type="taxonomic scope" value="Bacteria"/>
</dbReference>
<dbReference type="PANTHER" id="PTHR45453">
    <property type="entry name" value="PHOSPHATE REGULON SENSOR PROTEIN PHOR"/>
    <property type="match status" value="1"/>
</dbReference>
<dbReference type="SUPFAM" id="SSF47384">
    <property type="entry name" value="Homodimeric domain of signal transducing histidine kinase"/>
    <property type="match status" value="1"/>
</dbReference>
<dbReference type="EMBL" id="CP002868">
    <property type="protein sequence ID" value="AEJ18920.1"/>
    <property type="molecule type" value="Genomic_DNA"/>
</dbReference>
<dbReference type="SMART" id="SM00304">
    <property type="entry name" value="HAMP"/>
    <property type="match status" value="1"/>
</dbReference>
<sequence length="582" mass="65387">MTKHKSLFQLLFPPVLALILLSQMGLAFVISWAVRIYALKETRQELSDTLQLLENILRLQPTLMNDQALKALFSNQRYRITIIAPDGTVVAESKADRESLDNHYNRPEVLQARITGEGTSVRFSQSVNMEMVYLARAIRTSENAELYLRGAMPLLILQDFFKSFYIQLGISIIIISSIGLIFVVMVVNRIRQPISSLVDTAQAYGRGNLQKRTLVTIPQELAILSETLTSMAIQLQHQIDESLGKQKELEAILSGMTEGVIFLNQSFVITQLNKSAQRIFSLPDRDYCLGKSLLQIVRSTELRDLAERVFRTGTKEETIIQPLTTPSQTLQVYGAPVPDQQGCILVLHDISRLMKLEQVRRDFVANVSHELKTPITAIKGYIEALQDGALEEQERARRFLEIASAHTNRLELIVEDLLSLARLEAQEGQNLEKQPANLFELLDQTRQACQYLAEEKQIQVLLEGPQDLICPVNSAILEQAFINLLDNALKYSEPGTEVRIKLSQEGEFARVDVIDQGRGIPARDLDRIFERFYRVDKGRSRAAGGTGLGLSIVKHVVSLHNGQVQVESREGVGSTFTVLLPL</sequence>
<dbReference type="InterPro" id="IPR004358">
    <property type="entry name" value="Sig_transdc_His_kin-like_C"/>
</dbReference>
<evidence type="ECO:0000259" key="13">
    <source>
        <dbReference type="PROSITE" id="PS50109"/>
    </source>
</evidence>
<evidence type="ECO:0000256" key="2">
    <source>
        <dbReference type="ARBA" id="ARBA00004236"/>
    </source>
</evidence>
<keyword evidence="10" id="KW-0902">Two-component regulatory system</keyword>
<keyword evidence="12" id="KW-1133">Transmembrane helix</keyword>
<dbReference type="Gene3D" id="6.10.340.10">
    <property type="match status" value="1"/>
</dbReference>
<dbReference type="CDD" id="cd00130">
    <property type="entry name" value="PAS"/>
    <property type="match status" value="1"/>
</dbReference>
<dbReference type="Pfam" id="PF02518">
    <property type="entry name" value="HATPase_c"/>
    <property type="match status" value="1"/>
</dbReference>
<feature type="domain" description="HAMP" evidence="14">
    <location>
        <begin position="188"/>
        <end position="240"/>
    </location>
</feature>
<evidence type="ECO:0000256" key="7">
    <source>
        <dbReference type="ARBA" id="ARBA00022741"/>
    </source>
</evidence>
<keyword evidence="16" id="KW-1185">Reference proteome</keyword>